<gene>
    <name evidence="2" type="ORF">EMH_0088570</name>
</gene>
<evidence type="ECO:0000256" key="1">
    <source>
        <dbReference type="SAM" id="Phobius"/>
    </source>
</evidence>
<accession>U6JU16</accession>
<keyword evidence="1" id="KW-0472">Membrane</keyword>
<keyword evidence="1" id="KW-0812">Transmembrane</keyword>
<keyword evidence="3" id="KW-1185">Reference proteome</keyword>
<feature type="transmembrane region" description="Helical" evidence="1">
    <location>
        <begin position="49"/>
        <end position="68"/>
    </location>
</feature>
<organism evidence="2 3">
    <name type="scientific">Eimeria mitis</name>
    <dbReference type="NCBI Taxonomy" id="44415"/>
    <lineage>
        <taxon>Eukaryota</taxon>
        <taxon>Sar</taxon>
        <taxon>Alveolata</taxon>
        <taxon>Apicomplexa</taxon>
        <taxon>Conoidasida</taxon>
        <taxon>Coccidia</taxon>
        <taxon>Eucoccidiorida</taxon>
        <taxon>Eimeriorina</taxon>
        <taxon>Eimeriidae</taxon>
        <taxon>Eimeria</taxon>
    </lineage>
</organism>
<feature type="transmembrane region" description="Helical" evidence="1">
    <location>
        <begin position="234"/>
        <end position="253"/>
    </location>
</feature>
<dbReference type="GeneID" id="25383138"/>
<dbReference type="OrthoDB" id="345839at2759"/>
<sequence>MMMSSVQDVDADARLLEDGRAAPENVHPDDISSWEKTTQRKRYIRNAQCLLVFNLAVGLILASLLASFCIKPGLDYPWMPHRLQRVSLLLLACEFHLFFVAPPICLLWRLCSVSKLNQGTDNGRDSVCILILSVCEFGCGACASAMSAFSIYTGKILAPRDASNGLITVLSFGMGACLLFTLLGNPKFHIAKSINSRAVRFEAELSVTGAILNMTLALSAALAIAQSSLPGKKLSVIGAAEYPVMFFGALLLVKSLTHLTKELLHHRKAVPADSTTQ</sequence>
<feature type="transmembrane region" description="Helical" evidence="1">
    <location>
        <begin position="165"/>
        <end position="184"/>
    </location>
</feature>
<reference evidence="2" key="1">
    <citation type="submission" date="2013-10" db="EMBL/GenBank/DDBJ databases">
        <title>Genomic analysis of the causative agents of coccidiosis in chickens.</title>
        <authorList>
            <person name="Reid A.J."/>
            <person name="Blake D."/>
            <person name="Billington K."/>
            <person name="Browne H."/>
            <person name="Dunn M."/>
            <person name="Hung S."/>
            <person name="Kawahara F."/>
            <person name="Miranda-Saavedra D."/>
            <person name="Mourier T."/>
            <person name="Nagra H."/>
            <person name="Otto T.D."/>
            <person name="Rawlings N."/>
            <person name="Sanchez A."/>
            <person name="Sanders M."/>
            <person name="Subramaniam C."/>
            <person name="Tay Y."/>
            <person name="Dear P."/>
            <person name="Doerig C."/>
            <person name="Gruber A."/>
            <person name="Parkinson J."/>
            <person name="Shirley M."/>
            <person name="Wan K.L."/>
            <person name="Berriman M."/>
            <person name="Tomley F."/>
            <person name="Pain A."/>
        </authorList>
    </citation>
    <scope>NUCLEOTIDE SEQUENCE [LARGE SCALE GENOMIC DNA]</scope>
    <source>
        <strain evidence="2">Houghton</strain>
    </source>
</reference>
<name>U6JU16_9EIME</name>
<feature type="transmembrane region" description="Helical" evidence="1">
    <location>
        <begin position="129"/>
        <end position="153"/>
    </location>
</feature>
<dbReference type="EMBL" id="HG679855">
    <property type="protein sequence ID" value="CDJ27562.1"/>
    <property type="molecule type" value="Genomic_DNA"/>
</dbReference>
<evidence type="ECO:0000313" key="3">
    <source>
        <dbReference type="Proteomes" id="UP000030744"/>
    </source>
</evidence>
<dbReference type="AlphaFoldDB" id="U6JU16"/>
<protein>
    <submittedName>
        <fullName evidence="2">Uncharacterized protein</fullName>
    </submittedName>
</protein>
<keyword evidence="1" id="KW-1133">Transmembrane helix</keyword>
<proteinExistence type="predicted"/>
<reference evidence="2" key="2">
    <citation type="submission" date="2013-10" db="EMBL/GenBank/DDBJ databases">
        <authorList>
            <person name="Aslett M."/>
        </authorList>
    </citation>
    <scope>NUCLEOTIDE SEQUENCE [LARGE SCALE GENOMIC DNA]</scope>
    <source>
        <strain evidence="2">Houghton</strain>
    </source>
</reference>
<feature type="transmembrane region" description="Helical" evidence="1">
    <location>
        <begin position="88"/>
        <end position="108"/>
    </location>
</feature>
<evidence type="ECO:0000313" key="2">
    <source>
        <dbReference type="EMBL" id="CDJ27562.1"/>
    </source>
</evidence>
<dbReference type="RefSeq" id="XP_013350140.1">
    <property type="nucleotide sequence ID" value="XM_013494686.1"/>
</dbReference>
<dbReference type="Proteomes" id="UP000030744">
    <property type="component" value="Unassembled WGS sequence"/>
</dbReference>
<dbReference type="VEuPathDB" id="ToxoDB:EMH_0088570"/>
<feature type="transmembrane region" description="Helical" evidence="1">
    <location>
        <begin position="205"/>
        <end position="228"/>
    </location>
</feature>